<dbReference type="CDD" id="cd23157">
    <property type="entry name" value="Prefoldin_5"/>
    <property type="match status" value="1"/>
</dbReference>
<evidence type="ECO:0000313" key="5">
    <source>
        <dbReference type="Proteomes" id="UP001383192"/>
    </source>
</evidence>
<keyword evidence="2" id="KW-0143">Chaperone</keyword>
<dbReference type="InterPro" id="IPR004127">
    <property type="entry name" value="Prefoldin_subunit_alpha"/>
</dbReference>
<dbReference type="Pfam" id="PF02996">
    <property type="entry name" value="Prefoldin"/>
    <property type="match status" value="1"/>
</dbReference>
<dbReference type="GO" id="GO:0005737">
    <property type="term" value="C:cytoplasm"/>
    <property type="evidence" value="ECO:0007669"/>
    <property type="project" value="TreeGrafter"/>
</dbReference>
<dbReference type="PANTHER" id="PTHR12674">
    <property type="entry name" value="PREFOLDIN SUBUNIT 5"/>
    <property type="match status" value="1"/>
</dbReference>
<dbReference type="Proteomes" id="UP001383192">
    <property type="component" value="Unassembled WGS sequence"/>
</dbReference>
<evidence type="ECO:0000313" key="4">
    <source>
        <dbReference type="EMBL" id="KAK7047594.1"/>
    </source>
</evidence>
<protein>
    <submittedName>
        <fullName evidence="4">Subunit of tubulin prefoldin</fullName>
    </submittedName>
</protein>
<dbReference type="InterPro" id="IPR009053">
    <property type="entry name" value="Prefoldin"/>
</dbReference>
<gene>
    <name evidence="4" type="primary">GIM5</name>
    <name evidence="4" type="ORF">VNI00_006362</name>
</gene>
<comment type="caution">
    <text evidence="4">The sequence shown here is derived from an EMBL/GenBank/DDBJ whole genome shotgun (WGS) entry which is preliminary data.</text>
</comment>
<keyword evidence="3" id="KW-0175">Coiled coil</keyword>
<proteinExistence type="inferred from homology"/>
<accession>A0AAW0D8R4</accession>
<evidence type="ECO:0000256" key="1">
    <source>
        <dbReference type="ARBA" id="ARBA00010048"/>
    </source>
</evidence>
<organism evidence="4 5">
    <name type="scientific">Paramarasmius palmivorus</name>
    <dbReference type="NCBI Taxonomy" id="297713"/>
    <lineage>
        <taxon>Eukaryota</taxon>
        <taxon>Fungi</taxon>
        <taxon>Dikarya</taxon>
        <taxon>Basidiomycota</taxon>
        <taxon>Agaricomycotina</taxon>
        <taxon>Agaricomycetes</taxon>
        <taxon>Agaricomycetidae</taxon>
        <taxon>Agaricales</taxon>
        <taxon>Marasmiineae</taxon>
        <taxon>Marasmiaceae</taxon>
        <taxon>Paramarasmius</taxon>
    </lineage>
</organism>
<dbReference type="GO" id="GO:1990113">
    <property type="term" value="P:RNA polymerase I assembly"/>
    <property type="evidence" value="ECO:0007669"/>
    <property type="project" value="TreeGrafter"/>
</dbReference>
<dbReference type="InterPro" id="IPR011599">
    <property type="entry name" value="PFD_alpha_archaea"/>
</dbReference>
<dbReference type="Gene3D" id="1.10.287.370">
    <property type="match status" value="1"/>
</dbReference>
<keyword evidence="5" id="KW-1185">Reference proteome</keyword>
<reference evidence="4 5" key="1">
    <citation type="submission" date="2024-01" db="EMBL/GenBank/DDBJ databases">
        <title>A draft genome for a cacao thread blight-causing isolate of Paramarasmius palmivorus.</title>
        <authorList>
            <person name="Baruah I.K."/>
            <person name="Bukari Y."/>
            <person name="Amoako-Attah I."/>
            <person name="Meinhardt L.W."/>
            <person name="Bailey B.A."/>
            <person name="Cohen S.P."/>
        </authorList>
    </citation>
    <scope>NUCLEOTIDE SEQUENCE [LARGE SCALE GENOMIC DNA]</scope>
    <source>
        <strain evidence="4 5">GH-12</strain>
    </source>
</reference>
<dbReference type="GO" id="GO:0051082">
    <property type="term" value="F:unfolded protein binding"/>
    <property type="evidence" value="ECO:0007669"/>
    <property type="project" value="InterPro"/>
</dbReference>
<name>A0AAW0D8R4_9AGAR</name>
<dbReference type="GO" id="GO:1990114">
    <property type="term" value="P:RNA polymerase II core complex assembly"/>
    <property type="evidence" value="ECO:0007669"/>
    <property type="project" value="TreeGrafter"/>
</dbReference>
<dbReference type="EMBL" id="JAYKXP010000019">
    <property type="protein sequence ID" value="KAK7047594.1"/>
    <property type="molecule type" value="Genomic_DNA"/>
</dbReference>
<dbReference type="GO" id="GO:0006457">
    <property type="term" value="P:protein folding"/>
    <property type="evidence" value="ECO:0007669"/>
    <property type="project" value="InterPro"/>
</dbReference>
<dbReference type="NCBIfam" id="TIGR00293">
    <property type="entry name" value="prefoldin subunit alpha"/>
    <property type="match status" value="1"/>
</dbReference>
<comment type="similarity">
    <text evidence="1">Belongs to the prefoldin subunit alpha family.</text>
</comment>
<dbReference type="SUPFAM" id="SSF46579">
    <property type="entry name" value="Prefoldin"/>
    <property type="match status" value="1"/>
</dbReference>
<dbReference type="PANTHER" id="PTHR12674:SF2">
    <property type="entry name" value="PREFOLDIN SUBUNIT 5"/>
    <property type="match status" value="1"/>
</dbReference>
<dbReference type="GO" id="GO:0016272">
    <property type="term" value="C:prefoldin complex"/>
    <property type="evidence" value="ECO:0007669"/>
    <property type="project" value="InterPro"/>
</dbReference>
<dbReference type="GO" id="GO:1990115">
    <property type="term" value="P:RNA polymerase III assembly"/>
    <property type="evidence" value="ECO:0007669"/>
    <property type="project" value="TreeGrafter"/>
</dbReference>
<dbReference type="FunFam" id="1.10.287.370:FF:000004">
    <property type="entry name" value="Probable prefoldin subunit 5"/>
    <property type="match status" value="1"/>
</dbReference>
<sequence length="159" mass="17902">MSSATGQPQVINLSDLDLSQLGDVRRQFEEELNHLTNSFTQLKQAQAKFRQCIDNVNDIKPEKKDRTILVPLTNSLYVPGKLSDTEHVLVDIGTGYFVKKTRPEALTHYKTKVEFIRSNLETLEETIAKKRDNMNAIISVMQQKLKTQTQSPGVGAAKS</sequence>
<feature type="coiled-coil region" evidence="3">
    <location>
        <begin position="106"/>
        <end position="133"/>
    </location>
</feature>
<dbReference type="AlphaFoldDB" id="A0AAW0D8R4"/>
<evidence type="ECO:0000256" key="3">
    <source>
        <dbReference type="SAM" id="Coils"/>
    </source>
</evidence>
<evidence type="ECO:0000256" key="2">
    <source>
        <dbReference type="ARBA" id="ARBA00023186"/>
    </source>
</evidence>